<protein>
    <recommendedName>
        <fullName evidence="3">Flagellin</fullName>
    </recommendedName>
</protein>
<comment type="similarity">
    <text evidence="1 3">Belongs to the bacterial flagellin family.</text>
</comment>
<dbReference type="RefSeq" id="WP_119841014.1">
    <property type="nucleotide sequence ID" value="NZ_CP060436.1"/>
</dbReference>
<evidence type="ECO:0000313" key="6">
    <source>
        <dbReference type="EMBL" id="QPM91298.1"/>
    </source>
</evidence>
<sequence length="436" mass="44297">MSSILTNNSAMVALQTLKQVNAQMVDVQGNISTGKKVASSKDNSAVWAISKVMESDVQGFKGISESLALGGSTVAVARKAAESVTDLLTSMKGKIVAAQEENVDRDKIQTDIAALKDQISTVVGAAQFNGLNLLSNVDDTADSGTVSILSSLDRSGSGVTASDISVGKEDLGTDASAISATGGTFAADVGTSAVTLNGTQTGSIDIGTNNSGLEAGTGYTLNIFGTDADDSTFTQADYRTSTAGASTQTEAAANDIRYVTRDGDTASDVAKGLQAAYAAYAGANGLDTDVLDITVSGDTLTFTSTVTDATDSIQVNLTSVTADAGNTIGGGLELLNEIDVSTEDGAASALSLIEGLTQTAIDAAASFGSVEGRIETQSDFIGALTDSLKSGIGTLVDANMEEASARLQSLQVQQQLAVQAMSIANQAPQTLLSLFR</sequence>
<dbReference type="PANTHER" id="PTHR42792:SF2">
    <property type="entry name" value="FLAGELLIN"/>
    <property type="match status" value="1"/>
</dbReference>
<dbReference type="EMBL" id="CP060436">
    <property type="protein sequence ID" value="QPM91298.1"/>
    <property type="molecule type" value="Genomic_DNA"/>
</dbReference>
<dbReference type="Gene3D" id="1.20.1330.10">
    <property type="entry name" value="f41 fragment of flagellin, N-terminal domain"/>
    <property type="match status" value="2"/>
</dbReference>
<evidence type="ECO:0000259" key="4">
    <source>
        <dbReference type="Pfam" id="PF00669"/>
    </source>
</evidence>
<dbReference type="GO" id="GO:0005576">
    <property type="term" value="C:extracellular region"/>
    <property type="evidence" value="ECO:0007669"/>
    <property type="project" value="UniProtKB-SubCell"/>
</dbReference>
<dbReference type="GO" id="GO:0005198">
    <property type="term" value="F:structural molecule activity"/>
    <property type="evidence" value="ECO:0007669"/>
    <property type="project" value="UniProtKB-UniRule"/>
</dbReference>
<dbReference type="OrthoDB" id="8328560at2"/>
<dbReference type="KEGG" id="palw:PSAL_025510"/>
<evidence type="ECO:0000256" key="3">
    <source>
        <dbReference type="RuleBase" id="RU362073"/>
    </source>
</evidence>
<evidence type="ECO:0000256" key="2">
    <source>
        <dbReference type="ARBA" id="ARBA00023143"/>
    </source>
</evidence>
<keyword evidence="3" id="KW-0964">Secreted</keyword>
<evidence type="ECO:0000256" key="1">
    <source>
        <dbReference type="ARBA" id="ARBA00005709"/>
    </source>
</evidence>
<dbReference type="InterPro" id="IPR046358">
    <property type="entry name" value="Flagellin_C"/>
</dbReference>
<evidence type="ECO:0000313" key="7">
    <source>
        <dbReference type="Proteomes" id="UP000283786"/>
    </source>
</evidence>
<dbReference type="Pfam" id="PF00669">
    <property type="entry name" value="Flagellin_N"/>
    <property type="match status" value="1"/>
</dbReference>
<dbReference type="InterPro" id="IPR001029">
    <property type="entry name" value="Flagellin_N"/>
</dbReference>
<proteinExistence type="inferred from homology"/>
<comment type="function">
    <text evidence="3">Flagellin is the subunit protein which polymerizes to form the filaments of bacterial flagella.</text>
</comment>
<feature type="domain" description="Flagellin C-terminal" evidence="5">
    <location>
        <begin position="357"/>
        <end position="435"/>
    </location>
</feature>
<feature type="domain" description="Flagellin N-terminal" evidence="4">
    <location>
        <begin position="4"/>
        <end position="137"/>
    </location>
</feature>
<keyword evidence="7" id="KW-1185">Reference proteome</keyword>
<evidence type="ECO:0000259" key="5">
    <source>
        <dbReference type="Pfam" id="PF00700"/>
    </source>
</evidence>
<dbReference type="SUPFAM" id="SSF64518">
    <property type="entry name" value="Phase 1 flagellin"/>
    <property type="match status" value="1"/>
</dbReference>
<dbReference type="Proteomes" id="UP000283786">
    <property type="component" value="Chromosome"/>
</dbReference>
<organism evidence="6 7">
    <name type="scientific">Pseudooceanicola algae</name>
    <dbReference type="NCBI Taxonomy" id="1537215"/>
    <lineage>
        <taxon>Bacteria</taxon>
        <taxon>Pseudomonadati</taxon>
        <taxon>Pseudomonadota</taxon>
        <taxon>Alphaproteobacteria</taxon>
        <taxon>Rhodobacterales</taxon>
        <taxon>Paracoccaceae</taxon>
        <taxon>Pseudooceanicola</taxon>
    </lineage>
</organism>
<dbReference type="Pfam" id="PF00700">
    <property type="entry name" value="Flagellin_C"/>
    <property type="match status" value="1"/>
</dbReference>
<dbReference type="InterPro" id="IPR001492">
    <property type="entry name" value="Flagellin"/>
</dbReference>
<reference evidence="6 7" key="1">
    <citation type="submission" date="2020-08" db="EMBL/GenBank/DDBJ databases">
        <title>Genome sequence of Rhodobacteraceae bacterium Lw-13e.</title>
        <authorList>
            <person name="Poehlein A."/>
            <person name="Wolter L."/>
            <person name="Daniel R."/>
            <person name="Brinkhoff T."/>
        </authorList>
    </citation>
    <scope>NUCLEOTIDE SEQUENCE [LARGE SCALE GENOMIC DNA]</scope>
    <source>
        <strain evidence="6 7">Lw-13e</strain>
    </source>
</reference>
<keyword evidence="2 3" id="KW-0975">Bacterial flagellum</keyword>
<gene>
    <name evidence="6" type="ORF">PSAL_025510</name>
</gene>
<accession>A0A418SB04</accession>
<comment type="subcellular location">
    <subcellularLocation>
        <location evidence="3">Secreted</location>
    </subcellularLocation>
    <subcellularLocation>
        <location evidence="3">Bacterial flagellum</location>
    </subcellularLocation>
</comment>
<dbReference type="GO" id="GO:0009288">
    <property type="term" value="C:bacterial-type flagellum"/>
    <property type="evidence" value="ECO:0007669"/>
    <property type="project" value="UniProtKB-SubCell"/>
</dbReference>
<dbReference type="PANTHER" id="PTHR42792">
    <property type="entry name" value="FLAGELLIN"/>
    <property type="match status" value="1"/>
</dbReference>
<dbReference type="AlphaFoldDB" id="A0A418SB04"/>
<name>A0A418SB04_9RHOB</name>